<evidence type="ECO:0008006" key="3">
    <source>
        <dbReference type="Google" id="ProtNLM"/>
    </source>
</evidence>
<dbReference type="Gene3D" id="3.40.50.10810">
    <property type="entry name" value="Tandem AAA-ATPase domain"/>
    <property type="match status" value="1"/>
</dbReference>
<evidence type="ECO:0000313" key="2">
    <source>
        <dbReference type="Proteomes" id="UP000186806"/>
    </source>
</evidence>
<reference evidence="1 2" key="1">
    <citation type="submission" date="2016-12" db="EMBL/GenBank/DDBJ databases">
        <title>Draft genome sequences of strains Salinicola socius SMB35, Salinicola sp. MH3R3-1 and Chromohalobacter sp. SMB17 from the Verkhnekamsk potash mining region of Russia.</title>
        <authorList>
            <person name="Mavrodi D.V."/>
            <person name="Olsson B.E."/>
            <person name="Korsakova E.S."/>
            <person name="Pyankova A."/>
            <person name="Mavrodi O.V."/>
            <person name="Plotnikova E.G."/>
        </authorList>
    </citation>
    <scope>NUCLEOTIDE SEQUENCE [LARGE SCALE GENOMIC DNA]</scope>
    <source>
        <strain evidence="1 2">SMB17</strain>
    </source>
</reference>
<dbReference type="AlphaFoldDB" id="A0A1Q8TAR3"/>
<name>A0A1Q8TAR3_9GAMM</name>
<comment type="caution">
    <text evidence="1">The sequence shown here is derived from an EMBL/GenBank/DDBJ whole genome shotgun (WGS) entry which is preliminary data.</text>
</comment>
<evidence type="ECO:0000313" key="1">
    <source>
        <dbReference type="EMBL" id="OLO10773.1"/>
    </source>
</evidence>
<gene>
    <name evidence="1" type="ORF">BTW10_13870</name>
</gene>
<organism evidence="1 2">
    <name type="scientific">Chromohalobacter japonicus</name>
    <dbReference type="NCBI Taxonomy" id="223900"/>
    <lineage>
        <taxon>Bacteria</taxon>
        <taxon>Pseudomonadati</taxon>
        <taxon>Pseudomonadota</taxon>
        <taxon>Gammaproteobacteria</taxon>
        <taxon>Oceanospirillales</taxon>
        <taxon>Halomonadaceae</taxon>
        <taxon>Chromohalobacter</taxon>
    </lineage>
</organism>
<dbReference type="SUPFAM" id="SSF52540">
    <property type="entry name" value="P-loop containing nucleoside triphosphate hydrolases"/>
    <property type="match status" value="1"/>
</dbReference>
<dbReference type="Proteomes" id="UP000186806">
    <property type="component" value="Unassembled WGS sequence"/>
</dbReference>
<keyword evidence="2" id="KW-1185">Reference proteome</keyword>
<dbReference type="InterPro" id="IPR027417">
    <property type="entry name" value="P-loop_NTPase"/>
</dbReference>
<proteinExistence type="predicted"/>
<sequence length="248" mass="27885">MRLEIRDAEWRLTRLDHTSDGGQLLSCTGLSELVRGREAQFLTRLEDDIRILDPATTELVDDLSQGHRAGLLTLATQLRDTTPTDNRIQLGHHAAMDALPFQLEPTRQALDQPRPRLLIADAVGLGKTWEAGILTSELIARGRIIFTLSKGLAGIDLPRKANKKELDQDIQYYIESPERTGSSKEYNLALGWEEVKEMTQDVVRKAYLDAPLPGVPEEKTIEYYASFTRPGSEKDDEQAWAIFEKESA</sequence>
<protein>
    <recommendedName>
        <fullName evidence="3">Helicase</fullName>
    </recommendedName>
</protein>
<dbReference type="EMBL" id="MSDQ01000032">
    <property type="protein sequence ID" value="OLO10773.1"/>
    <property type="molecule type" value="Genomic_DNA"/>
</dbReference>
<accession>A0A1Q8TAR3</accession>
<dbReference type="InterPro" id="IPR038718">
    <property type="entry name" value="SNF2-like_sf"/>
</dbReference>